<proteinExistence type="predicted"/>
<organism evidence="1 2">
    <name type="scientific">Brochothrix phage A9</name>
    <dbReference type="NCBI Taxonomy" id="857312"/>
    <lineage>
        <taxon>Viruses</taxon>
        <taxon>Duplodnaviria</taxon>
        <taxon>Heunggongvirae</taxon>
        <taxon>Uroviricota</taxon>
        <taxon>Caudoviricetes</taxon>
        <taxon>Herelleviridae</taxon>
        <taxon>Klumppvirus</taxon>
        <taxon>Klumppvirus A9</taxon>
    </lineage>
</organism>
<evidence type="ECO:0000313" key="1">
    <source>
        <dbReference type="EMBL" id="ADJ53057.1"/>
    </source>
</evidence>
<accession>D9J0G2</accession>
<dbReference type="EMBL" id="HM242243">
    <property type="protein sequence ID" value="ADJ53057.1"/>
    <property type="molecule type" value="Genomic_DNA"/>
</dbReference>
<name>D9J0G2_9CAUD</name>
<dbReference type="GeneID" id="10359053"/>
<protein>
    <submittedName>
        <fullName evidence="1">Gp15</fullName>
    </submittedName>
</protein>
<dbReference type="Proteomes" id="UP000000331">
    <property type="component" value="Segment"/>
</dbReference>
<dbReference type="KEGG" id="vg:10359053"/>
<reference evidence="1 2" key="1">
    <citation type="journal article" date="2010" name="J. Bacteriol.">
        <title>Brochothrix thermosphacta bacteriophages feature heterogeneous and highly mosaic genomes and utilize unique prophage insertion sites.</title>
        <authorList>
            <person name="Kilcher S."/>
            <person name="Loessner M.J."/>
            <person name="Klumpp J."/>
        </authorList>
    </citation>
    <scope>NUCLEOTIDE SEQUENCE [LARGE SCALE GENOMIC DNA]</scope>
</reference>
<evidence type="ECO:0000313" key="2">
    <source>
        <dbReference type="Proteomes" id="UP000000331"/>
    </source>
</evidence>
<sequence>MKTYEKVEFAVTYEGRTQLKQWGNQPVNEYTIELTTDGGTADFPFYTGLGWERRPNIKDVLGSLVFDYSYYSTLSELVDELGYTYEKAKTIFNDIETNNEKLNRLFSKHEMEELQSELEDY</sequence>
<dbReference type="RefSeq" id="YP_004301348.1">
    <property type="nucleotide sequence ID" value="NC_015253.1"/>
</dbReference>
<keyword evidence="2" id="KW-1185">Reference proteome</keyword>